<dbReference type="Proteomes" id="UP000253437">
    <property type="component" value="Unassembled WGS sequence"/>
</dbReference>
<evidence type="ECO:0000313" key="1">
    <source>
        <dbReference type="EMBL" id="RIV98174.1"/>
    </source>
</evidence>
<protein>
    <submittedName>
        <fullName evidence="1">DUF3265 domain-containing protein</fullName>
    </submittedName>
</protein>
<proteinExistence type="predicted"/>
<dbReference type="EMBL" id="QOUW02000298">
    <property type="protein sequence ID" value="RIV98174.1"/>
    <property type="molecule type" value="Genomic_DNA"/>
</dbReference>
<dbReference type="AlphaFoldDB" id="A0A8B3DER6"/>
<reference evidence="1 2" key="1">
    <citation type="submission" date="2018-08" db="EMBL/GenBank/DDBJ databases">
        <title>Vibrio harveyi strains pathogenic to white snook Centropomus viridis Lockington (1877) and potential probiotic bacteria.</title>
        <authorList>
            <person name="Soto-Rodriguez S."/>
            <person name="Gomez-Gil B."/>
            <person name="Lozano-Olvera R."/>
        </authorList>
    </citation>
    <scope>NUCLEOTIDE SEQUENCE [LARGE SCALE GENOMIC DNA]</scope>
    <source>
        <strain evidence="1 2">CAIM 1508</strain>
    </source>
</reference>
<evidence type="ECO:0000313" key="2">
    <source>
        <dbReference type="Proteomes" id="UP000253437"/>
    </source>
</evidence>
<name>A0A8B3DER6_VIBHA</name>
<comment type="caution">
    <text evidence="1">The sequence shown here is derived from an EMBL/GenBank/DDBJ whole genome shotgun (WGS) entry which is preliminary data.</text>
</comment>
<gene>
    <name evidence="1" type="ORF">DS957_028990</name>
</gene>
<accession>A0A8B3DER6</accession>
<sequence>MVLKCAISNFCVTLARKLTNNLRVIQHAWHFYYALRLVFKVVCATSVLCCSHLNRAYVLGEKYGFSRRCRPSGFICLGLALQ</sequence>
<organism evidence="1 2">
    <name type="scientific">Vibrio harveyi</name>
    <name type="common">Beneckea harveyi</name>
    <dbReference type="NCBI Taxonomy" id="669"/>
    <lineage>
        <taxon>Bacteria</taxon>
        <taxon>Pseudomonadati</taxon>
        <taxon>Pseudomonadota</taxon>
        <taxon>Gammaproteobacteria</taxon>
        <taxon>Vibrionales</taxon>
        <taxon>Vibrionaceae</taxon>
        <taxon>Vibrio</taxon>
    </lineage>
</organism>